<protein>
    <submittedName>
        <fullName evidence="1">Uncharacterized protein</fullName>
    </submittedName>
</protein>
<gene>
    <name evidence="1" type="ORF">IE077_002641</name>
</gene>
<dbReference type="EMBL" id="JADAQX010000270">
    <property type="protein sequence ID" value="KAF8820925.1"/>
    <property type="molecule type" value="Genomic_DNA"/>
</dbReference>
<evidence type="ECO:0000313" key="2">
    <source>
        <dbReference type="Proteomes" id="UP000823046"/>
    </source>
</evidence>
<organism evidence="1 2">
    <name type="scientific">Cardiosporidium cionae</name>
    <dbReference type="NCBI Taxonomy" id="476202"/>
    <lineage>
        <taxon>Eukaryota</taxon>
        <taxon>Sar</taxon>
        <taxon>Alveolata</taxon>
        <taxon>Apicomplexa</taxon>
        <taxon>Aconoidasida</taxon>
        <taxon>Nephromycida</taxon>
        <taxon>Cardiosporidium</taxon>
    </lineage>
</organism>
<dbReference type="Proteomes" id="UP000823046">
    <property type="component" value="Unassembled WGS sequence"/>
</dbReference>
<proteinExistence type="predicted"/>
<evidence type="ECO:0000313" key="1">
    <source>
        <dbReference type="EMBL" id="KAF8820925.1"/>
    </source>
</evidence>
<sequence>MELRIKRRCQYVGSDNWESRLILDAKQRIGEKIWTYEDSCSADEHLKVVQERKKVVGKGLQCTAPLPEFSYFYFRGDVVLSPWNAVNGIINRRWINPKYNPGMNPISHLSPHFTPHDTQEPFTLCMQAAPYIDDSQMQSRVKAIFANHYCIRHCQGFFATDPEGLPLVVVRPGGARRGPFGVYYGVRNEFNSFPCAEPRCCHKCIKGGCDVCGPSEKAWLRQWRCYLQTSNFKRLQHIRQVKDEAVGNTV</sequence>
<accession>A0ABQ7JA97</accession>
<comment type="caution">
    <text evidence="1">The sequence shown here is derived from an EMBL/GenBank/DDBJ whole genome shotgun (WGS) entry which is preliminary data.</text>
</comment>
<keyword evidence="2" id="KW-1185">Reference proteome</keyword>
<reference evidence="1 2" key="1">
    <citation type="journal article" date="2020" name="bioRxiv">
        <title>Metabolic contributions of an alphaproteobacterial endosymbiont in the apicomplexan Cardiosporidium cionae.</title>
        <authorList>
            <person name="Hunter E.S."/>
            <person name="Paight C.J."/>
            <person name="Lane C.E."/>
        </authorList>
    </citation>
    <scope>NUCLEOTIDE SEQUENCE [LARGE SCALE GENOMIC DNA]</scope>
    <source>
        <strain evidence="1">ESH_2018</strain>
    </source>
</reference>
<name>A0ABQ7JA97_9APIC</name>